<proteinExistence type="inferred from homology"/>
<protein>
    <recommendedName>
        <fullName evidence="6">Mitochondrial inner membrane protein Mpv17</fullName>
    </recommendedName>
</protein>
<sequence>MISSADIKTAIDIDPLIQQQSKTNGELPRMVKKKQAKRKCKMLFFQALPRATLKFMQEYKAFLLQVAASGALSVTSDVLTQFVIQQKGLNEWDYMRTGRFLFITLFFMAPLQAQWMNLLNRIKGSTWGAGFKRMFVDQAVGAPVFTSYFFVVMGLLEGHTLMGSISKAQKILYPVLVNNYRIWPFVQLVNMSLVPVHFRLVFLQVIALFWSMYISFMNAQAGQLQAAENAAS</sequence>
<dbReference type="PANTHER" id="PTHR11266:SF17">
    <property type="entry name" value="PROTEIN MPV17"/>
    <property type="match status" value="1"/>
</dbReference>
<dbReference type="PANTHER" id="PTHR11266">
    <property type="entry name" value="PEROXISOMAL MEMBRANE PROTEIN 2, PXMP2 MPV17"/>
    <property type="match status" value="1"/>
</dbReference>
<feature type="transmembrane region" description="Helical" evidence="7">
    <location>
        <begin position="62"/>
        <end position="84"/>
    </location>
</feature>
<reference evidence="9" key="1">
    <citation type="submission" date="2022-11" db="UniProtKB">
        <authorList>
            <consortium name="WormBaseParasite"/>
        </authorList>
    </citation>
    <scope>IDENTIFICATION</scope>
</reference>
<dbReference type="InterPro" id="IPR007248">
    <property type="entry name" value="Mpv17_PMP22"/>
</dbReference>
<dbReference type="Proteomes" id="UP000887540">
    <property type="component" value="Unplaced"/>
</dbReference>
<evidence type="ECO:0000256" key="3">
    <source>
        <dbReference type="ARBA" id="ARBA00022692"/>
    </source>
</evidence>
<evidence type="ECO:0000256" key="4">
    <source>
        <dbReference type="ARBA" id="ARBA00022989"/>
    </source>
</evidence>
<keyword evidence="3 7" id="KW-0812">Transmembrane</keyword>
<evidence type="ECO:0000256" key="7">
    <source>
        <dbReference type="RuleBase" id="RU363053"/>
    </source>
</evidence>
<dbReference type="GO" id="GO:0016020">
    <property type="term" value="C:membrane"/>
    <property type="evidence" value="ECO:0007669"/>
    <property type="project" value="UniProtKB-SubCell"/>
</dbReference>
<comment type="subcellular location">
    <subcellularLocation>
        <location evidence="1">Membrane</location>
        <topology evidence="1">Multi-pass membrane protein</topology>
    </subcellularLocation>
</comment>
<keyword evidence="8" id="KW-1185">Reference proteome</keyword>
<organism evidence="8 9">
    <name type="scientific">Acrobeloides nanus</name>
    <dbReference type="NCBI Taxonomy" id="290746"/>
    <lineage>
        <taxon>Eukaryota</taxon>
        <taxon>Metazoa</taxon>
        <taxon>Ecdysozoa</taxon>
        <taxon>Nematoda</taxon>
        <taxon>Chromadorea</taxon>
        <taxon>Rhabditida</taxon>
        <taxon>Tylenchina</taxon>
        <taxon>Cephalobomorpha</taxon>
        <taxon>Cephaloboidea</taxon>
        <taxon>Cephalobidae</taxon>
        <taxon>Acrobeloides</taxon>
    </lineage>
</organism>
<evidence type="ECO:0000256" key="1">
    <source>
        <dbReference type="ARBA" id="ARBA00004141"/>
    </source>
</evidence>
<dbReference type="WBParaSite" id="ACRNAN_scaffold6400.g13569.t1">
    <property type="protein sequence ID" value="ACRNAN_scaffold6400.g13569.t1"/>
    <property type="gene ID" value="ACRNAN_scaffold6400.g13569"/>
</dbReference>
<evidence type="ECO:0000256" key="2">
    <source>
        <dbReference type="ARBA" id="ARBA00006824"/>
    </source>
</evidence>
<evidence type="ECO:0000256" key="5">
    <source>
        <dbReference type="ARBA" id="ARBA00023136"/>
    </source>
</evidence>
<accession>A0A914EA49</accession>
<dbReference type="GO" id="GO:0005739">
    <property type="term" value="C:mitochondrion"/>
    <property type="evidence" value="ECO:0007669"/>
    <property type="project" value="TreeGrafter"/>
</dbReference>
<keyword evidence="4 7" id="KW-1133">Transmembrane helix</keyword>
<dbReference type="GO" id="GO:0015267">
    <property type="term" value="F:channel activity"/>
    <property type="evidence" value="ECO:0007669"/>
    <property type="project" value="TreeGrafter"/>
</dbReference>
<evidence type="ECO:0000313" key="9">
    <source>
        <dbReference type="WBParaSite" id="ACRNAN_scaffold6400.g13569.t1"/>
    </source>
</evidence>
<dbReference type="Pfam" id="PF04117">
    <property type="entry name" value="Mpv17_PMP22"/>
    <property type="match status" value="1"/>
</dbReference>
<keyword evidence="5 7" id="KW-0472">Membrane</keyword>
<evidence type="ECO:0000256" key="6">
    <source>
        <dbReference type="ARBA" id="ARBA00049743"/>
    </source>
</evidence>
<dbReference type="AlphaFoldDB" id="A0A914EA49"/>
<evidence type="ECO:0000313" key="8">
    <source>
        <dbReference type="Proteomes" id="UP000887540"/>
    </source>
</evidence>
<feature type="transmembrane region" description="Helical" evidence="7">
    <location>
        <begin position="196"/>
        <end position="216"/>
    </location>
</feature>
<feature type="transmembrane region" description="Helical" evidence="7">
    <location>
        <begin position="100"/>
        <end position="119"/>
    </location>
</feature>
<feature type="transmembrane region" description="Helical" evidence="7">
    <location>
        <begin position="139"/>
        <end position="156"/>
    </location>
</feature>
<name>A0A914EA49_9BILA</name>
<dbReference type="GO" id="GO:1901858">
    <property type="term" value="P:regulation of mitochondrial DNA metabolic process"/>
    <property type="evidence" value="ECO:0007669"/>
    <property type="project" value="TreeGrafter"/>
</dbReference>
<comment type="similarity">
    <text evidence="2 7">Belongs to the peroxisomal membrane protein PXMP2/4 family.</text>
</comment>